<dbReference type="EMBL" id="WTVH01000046">
    <property type="protein sequence ID" value="NMF95098.1"/>
    <property type="molecule type" value="Genomic_DNA"/>
</dbReference>
<dbReference type="CDD" id="cd12108">
    <property type="entry name" value="Hr-like"/>
    <property type="match status" value="1"/>
</dbReference>
<accession>A0ABX1N755</accession>
<feature type="domain" description="Hemerythrin-like" evidence="1">
    <location>
        <begin position="14"/>
        <end position="154"/>
    </location>
</feature>
<dbReference type="RefSeq" id="WP_169200298.1">
    <property type="nucleotide sequence ID" value="NZ_WTVH02000009.1"/>
</dbReference>
<protein>
    <submittedName>
        <fullName evidence="2">Hemerythrin domain-containing protein</fullName>
    </submittedName>
</protein>
<evidence type="ECO:0000259" key="1">
    <source>
        <dbReference type="Pfam" id="PF01814"/>
    </source>
</evidence>
<gene>
    <name evidence="2" type="ORF">GO608_17440</name>
</gene>
<dbReference type="Pfam" id="PF01814">
    <property type="entry name" value="Hemerythrin"/>
    <property type="match status" value="1"/>
</dbReference>
<dbReference type="Proteomes" id="UP000601990">
    <property type="component" value="Unassembled WGS sequence"/>
</dbReference>
<keyword evidence="3" id="KW-1185">Reference proteome</keyword>
<proteinExistence type="predicted"/>
<organism evidence="2 3">
    <name type="scientific">Aromatoleum buckelii</name>
    <dbReference type="NCBI Taxonomy" id="200254"/>
    <lineage>
        <taxon>Bacteria</taxon>
        <taxon>Pseudomonadati</taxon>
        <taxon>Pseudomonadota</taxon>
        <taxon>Betaproteobacteria</taxon>
        <taxon>Rhodocyclales</taxon>
        <taxon>Rhodocyclaceae</taxon>
        <taxon>Aromatoleum</taxon>
    </lineage>
</organism>
<dbReference type="InterPro" id="IPR012312">
    <property type="entry name" value="Hemerythrin-like"/>
</dbReference>
<comment type="caution">
    <text evidence="2">The sequence shown here is derived from an EMBL/GenBank/DDBJ whole genome shotgun (WGS) entry which is preliminary data.</text>
</comment>
<dbReference type="Gene3D" id="1.20.120.520">
    <property type="entry name" value="nmb1532 protein domain like"/>
    <property type="match status" value="1"/>
</dbReference>
<evidence type="ECO:0000313" key="2">
    <source>
        <dbReference type="EMBL" id="NMF95098.1"/>
    </source>
</evidence>
<evidence type="ECO:0000313" key="3">
    <source>
        <dbReference type="Proteomes" id="UP000601990"/>
    </source>
</evidence>
<reference evidence="2" key="1">
    <citation type="submission" date="2019-12" db="EMBL/GenBank/DDBJ databases">
        <title>Comparative genomics gives insights into the taxonomy of the Azoarcus-Aromatoleum group and reveals separate origins of nif in the plant-associated Azoarcus and non-plant-associated Aromatoleum sub-groups.</title>
        <authorList>
            <person name="Lafos M."/>
            <person name="Maluk M."/>
            <person name="Batista M."/>
            <person name="Junghare M."/>
            <person name="Carmona M."/>
            <person name="Faoro H."/>
            <person name="Cruz L.M."/>
            <person name="Battistoni F."/>
            <person name="De Souza E."/>
            <person name="Pedrosa F."/>
            <person name="Chen W.-M."/>
            <person name="Poole P.S."/>
            <person name="Dixon R.A."/>
            <person name="James E.K."/>
        </authorList>
    </citation>
    <scope>NUCLEOTIDE SEQUENCE</scope>
    <source>
        <strain evidence="2">U120</strain>
    </source>
</reference>
<sequence>MADSLIPVAPGLETPLEMLEACHGRLQAQLATLSRLAAWLPEHGADRQAQQAAANVMRYFDLAAVNHHLDEEDDLFPVLRARVDGGRREALHELIDWILADHQEMFAAWAAIRAKLEPISRGEPADLSAAEVEQFTARYRRHMEREEGELLPYARELLTEQDVAALTATMTARRRQDAPPRSS</sequence>
<name>A0ABX1N755_9RHOO</name>